<reference evidence="2" key="1">
    <citation type="journal article" date="2017" name="Parasit. Vectors">
        <title>Sialotranscriptomics of Rhipicephalus zambeziensis reveals intricate expression profiles of secretory proteins and suggests tight temporal transcriptional regulation during blood-feeding.</title>
        <authorList>
            <person name="de Castro M.H."/>
            <person name="de Klerk D."/>
            <person name="Pienaar R."/>
            <person name="Rees D.J.G."/>
            <person name="Mans B.J."/>
        </authorList>
    </citation>
    <scope>NUCLEOTIDE SEQUENCE</scope>
    <source>
        <tissue evidence="2">Salivary glands</tissue>
    </source>
</reference>
<feature type="region of interest" description="Disordered" evidence="1">
    <location>
        <begin position="22"/>
        <end position="42"/>
    </location>
</feature>
<evidence type="ECO:0000256" key="1">
    <source>
        <dbReference type="SAM" id="MobiDB-lite"/>
    </source>
</evidence>
<evidence type="ECO:0000313" key="2">
    <source>
        <dbReference type="EMBL" id="MAA12133.1"/>
    </source>
</evidence>
<feature type="compositionally biased region" description="Acidic residues" evidence="1">
    <location>
        <begin position="31"/>
        <end position="40"/>
    </location>
</feature>
<dbReference type="AlphaFoldDB" id="A0A224YD43"/>
<proteinExistence type="predicted"/>
<protein>
    <submittedName>
        <fullName evidence="2">Gametocyte-specific factor 1</fullName>
    </submittedName>
</protein>
<sequence>MPPMPKTESKVLMHLKAMEAMQRKNGAVLGDDSDSGDESDQQFKSKVYRMGLGRGYASAAAVKARAEQKSEEDSEAEIRARMRLMGLGRGKPLPRN</sequence>
<organism evidence="2">
    <name type="scientific">Rhipicephalus zambeziensis</name>
    <dbReference type="NCBI Taxonomy" id="60191"/>
    <lineage>
        <taxon>Eukaryota</taxon>
        <taxon>Metazoa</taxon>
        <taxon>Ecdysozoa</taxon>
        <taxon>Arthropoda</taxon>
        <taxon>Chelicerata</taxon>
        <taxon>Arachnida</taxon>
        <taxon>Acari</taxon>
        <taxon>Parasitiformes</taxon>
        <taxon>Ixodida</taxon>
        <taxon>Ixodoidea</taxon>
        <taxon>Ixodidae</taxon>
        <taxon>Rhipicephalinae</taxon>
        <taxon>Rhipicephalus</taxon>
        <taxon>Rhipicephalus</taxon>
    </lineage>
</organism>
<dbReference type="EMBL" id="GFPF01000987">
    <property type="protein sequence ID" value="MAA12133.1"/>
    <property type="molecule type" value="Transcribed_RNA"/>
</dbReference>
<accession>A0A224YD43</accession>
<name>A0A224YD43_9ACAR</name>